<keyword evidence="2" id="KW-0812">Transmembrane</keyword>
<evidence type="ECO:0000313" key="3">
    <source>
        <dbReference type="EMBL" id="BBK25474.1"/>
    </source>
</evidence>
<dbReference type="AlphaFoldDB" id="A0A8D4UUY8"/>
<reference evidence="4" key="1">
    <citation type="submission" date="2019-05" db="EMBL/GenBank/DDBJ databases">
        <title>Complete genome sequencing of Dialister sp. strain 5BBH33.</title>
        <authorList>
            <person name="Sakamoto M."/>
            <person name="Murakami T."/>
            <person name="Mori H."/>
        </authorList>
    </citation>
    <scope>NUCLEOTIDE SEQUENCE [LARGE SCALE GENOMIC DNA]</scope>
    <source>
        <strain evidence="4">5BBH33</strain>
    </source>
</reference>
<keyword evidence="2" id="KW-1133">Transmembrane helix</keyword>
<feature type="transmembrane region" description="Helical" evidence="2">
    <location>
        <begin position="20"/>
        <end position="39"/>
    </location>
</feature>
<protein>
    <submittedName>
        <fullName evidence="3">Uncharacterized protein</fullName>
    </submittedName>
</protein>
<evidence type="ECO:0000256" key="1">
    <source>
        <dbReference type="SAM" id="MobiDB-lite"/>
    </source>
</evidence>
<keyword evidence="4" id="KW-1185">Reference proteome</keyword>
<keyword evidence="2" id="KW-0472">Membrane</keyword>
<feature type="transmembrane region" description="Helical" evidence="2">
    <location>
        <begin position="120"/>
        <end position="139"/>
    </location>
</feature>
<feature type="transmembrane region" description="Helical" evidence="2">
    <location>
        <begin position="51"/>
        <end position="75"/>
    </location>
</feature>
<evidence type="ECO:0000313" key="4">
    <source>
        <dbReference type="Proteomes" id="UP000320585"/>
    </source>
</evidence>
<feature type="compositionally biased region" description="Basic and acidic residues" evidence="1">
    <location>
        <begin position="228"/>
        <end position="285"/>
    </location>
</feature>
<name>A0A8D4UUY8_9FIRM</name>
<feature type="region of interest" description="Disordered" evidence="1">
    <location>
        <begin position="228"/>
        <end position="298"/>
    </location>
</feature>
<feature type="transmembrane region" description="Helical" evidence="2">
    <location>
        <begin position="145"/>
        <end position="162"/>
    </location>
</feature>
<gene>
    <name evidence="3" type="ORF">Dia5BBH33_14090</name>
</gene>
<dbReference type="KEGG" id="dho:Dia5BBH33_14090"/>
<proteinExistence type="predicted"/>
<feature type="transmembrane region" description="Helical" evidence="2">
    <location>
        <begin position="87"/>
        <end position="108"/>
    </location>
</feature>
<accession>A0A8D4UUY8</accession>
<dbReference type="Proteomes" id="UP000320585">
    <property type="component" value="Chromosome"/>
</dbReference>
<dbReference type="EMBL" id="AP019697">
    <property type="protein sequence ID" value="BBK25474.1"/>
    <property type="molecule type" value="Genomic_DNA"/>
</dbReference>
<sequence length="298" mass="34508">MSCLYRGDESELGIWISQSANIAVYVLMLVFAVEFTYYLHARLRVRSAVWLYFNEAAAAIGLVLLGVTQFTGFFYFYDIHNNYLRGPGFLCFYGILVIIYGHCLYKIHQRRDRIIKEDRCCLAAVFGVLIISGILQLAFTSFASINIGATIGTMILYLWHFFKVQDLESDRDLRFALTEQKRTIKALEESQSQERRTREKLDKYKGIFKKQQDDHQKTLEVLDRSEAKAKETQKALEEAQYKERKTKHALNEEQDSHKKTIEALDRSESRQKETQQALDEARSQLEDLNAGESGKESL</sequence>
<evidence type="ECO:0000256" key="2">
    <source>
        <dbReference type="SAM" id="Phobius"/>
    </source>
</evidence>
<organism evidence="3 4">
    <name type="scientific">Dialister hominis</name>
    <dbReference type="NCBI Taxonomy" id="2582419"/>
    <lineage>
        <taxon>Bacteria</taxon>
        <taxon>Bacillati</taxon>
        <taxon>Bacillota</taxon>
        <taxon>Negativicutes</taxon>
        <taxon>Veillonellales</taxon>
        <taxon>Veillonellaceae</taxon>
        <taxon>Dialister</taxon>
    </lineage>
</organism>